<evidence type="ECO:0000259" key="3">
    <source>
        <dbReference type="Pfam" id="PF00303"/>
    </source>
</evidence>
<accession>A0A8K0V3F8</accession>
<feature type="domain" description="Thymidylate synthase/dCMP hydroxymethylase" evidence="3">
    <location>
        <begin position="10"/>
        <end position="221"/>
    </location>
</feature>
<keyword evidence="5" id="KW-1185">Reference proteome</keyword>
<evidence type="ECO:0000256" key="2">
    <source>
        <dbReference type="ARBA" id="ARBA00022679"/>
    </source>
</evidence>
<dbReference type="GO" id="GO:0004799">
    <property type="term" value="F:thymidylate synthase activity"/>
    <property type="evidence" value="ECO:0007669"/>
    <property type="project" value="TreeGrafter"/>
</dbReference>
<name>A0A8K0V3F8_9ENTR</name>
<evidence type="ECO:0000256" key="1">
    <source>
        <dbReference type="ARBA" id="ARBA00022603"/>
    </source>
</evidence>
<proteinExistence type="predicted"/>
<dbReference type="InterPro" id="IPR023451">
    <property type="entry name" value="Thymidate_synth/dCMP_Mease_dom"/>
</dbReference>
<dbReference type="RefSeq" id="WP_238714340.1">
    <property type="nucleotide sequence ID" value="NZ_JAEPBH010000032.1"/>
</dbReference>
<comment type="caution">
    <text evidence="4">The sequence shown here is derived from an EMBL/GenBank/DDBJ whole genome shotgun (WGS) entry which is preliminary data.</text>
</comment>
<dbReference type="SUPFAM" id="SSF55831">
    <property type="entry name" value="Thymidylate synthase/dCMP hydroxymethylase"/>
    <property type="match status" value="1"/>
</dbReference>
<keyword evidence="2" id="KW-0808">Transferase</keyword>
<dbReference type="Gene3D" id="3.30.572.10">
    <property type="entry name" value="Thymidylate synthase/dCMP hydroxymethylase domain"/>
    <property type="match status" value="1"/>
</dbReference>
<keyword evidence="1" id="KW-0489">Methyltransferase</keyword>
<protein>
    <recommendedName>
        <fullName evidence="3">Thymidylate synthase/dCMP hydroxymethylase domain-containing protein</fullName>
    </recommendedName>
</protein>
<dbReference type="EMBL" id="JAEPBH010000032">
    <property type="protein sequence ID" value="MBK4716126.1"/>
    <property type="molecule type" value="Genomic_DNA"/>
</dbReference>
<evidence type="ECO:0000313" key="5">
    <source>
        <dbReference type="Proteomes" id="UP000659047"/>
    </source>
</evidence>
<sequence length="360" mass="41639">MNRNITAALVNILDNILNNGMRVGSRDQEQMEVLSTLTKIQHPTERFLVLPYRNNNVFAQVAETLWVLSGRNDLAFLNHYLPRAEDFSDDKLTWRAAYGPRLRNWKGKVDQLQEVVKRFKEDPLTKRAVMNIFDPESDYQQTKDVPCNNWLHFIQRDGCVDLHVTVRANDAIWGFSGINFFEWSVLHEIIANTLGWKVGKLSWYVGTFHIYSRHYATAKKIAGLNRPLSLYECKIKPTSITIGVDELDGVLKQVFEAERCVRAGEFNKATEIDKRIQDPFFRNAAILMKIYSALKLNVERNIINNYLHDLGKTDFHIAALEYLSRKWKSQNTLERIKNISPEFFQSFTNMQSSIACSLTA</sequence>
<dbReference type="PANTHER" id="PTHR11548">
    <property type="entry name" value="THYMIDYLATE SYNTHASE 1"/>
    <property type="match status" value="1"/>
</dbReference>
<dbReference type="GO" id="GO:0006231">
    <property type="term" value="P:dTMP biosynthetic process"/>
    <property type="evidence" value="ECO:0007669"/>
    <property type="project" value="TreeGrafter"/>
</dbReference>
<dbReference type="InterPro" id="IPR045097">
    <property type="entry name" value="Thymidate_synth/dCMP_Mease"/>
</dbReference>
<dbReference type="GO" id="GO:0032259">
    <property type="term" value="P:methylation"/>
    <property type="evidence" value="ECO:0007669"/>
    <property type="project" value="UniProtKB-KW"/>
</dbReference>
<organism evidence="4 5">
    <name type="scientific">Tenebrionibacter intestinalis</name>
    <dbReference type="NCBI Taxonomy" id="2799638"/>
    <lineage>
        <taxon>Bacteria</taxon>
        <taxon>Pseudomonadati</taxon>
        <taxon>Pseudomonadota</taxon>
        <taxon>Gammaproteobacteria</taxon>
        <taxon>Enterobacterales</taxon>
        <taxon>Enterobacteriaceae</taxon>
        <taxon>Tenebrionibacter/Tenebrionicola group</taxon>
        <taxon>Tenebrionibacter</taxon>
    </lineage>
</organism>
<dbReference type="Proteomes" id="UP000659047">
    <property type="component" value="Unassembled WGS sequence"/>
</dbReference>
<dbReference type="InterPro" id="IPR036926">
    <property type="entry name" value="Thymidate_synth/dCMP_Mease_sf"/>
</dbReference>
<dbReference type="PANTHER" id="PTHR11548:SF1">
    <property type="entry name" value="THYMIDYLATE SYNTHASE 1"/>
    <property type="match status" value="1"/>
</dbReference>
<dbReference type="GO" id="GO:0005829">
    <property type="term" value="C:cytosol"/>
    <property type="evidence" value="ECO:0007669"/>
    <property type="project" value="TreeGrafter"/>
</dbReference>
<reference evidence="4" key="1">
    <citation type="submission" date="2021-01" db="EMBL/GenBank/DDBJ databases">
        <title>Intestinitalea alba gen. nov., sp. nov., a novel genus of the family Enterobacteriaceae, isolated from the gut of the plastic-eating mealworm Tenebrio molitor L.</title>
        <authorList>
            <person name="Yang Y."/>
        </authorList>
    </citation>
    <scope>NUCLEOTIDE SEQUENCE</scope>
    <source>
        <strain evidence="4">BIT-L3</strain>
    </source>
</reference>
<dbReference type="Pfam" id="PF00303">
    <property type="entry name" value="Thymidylat_synt"/>
    <property type="match status" value="1"/>
</dbReference>
<evidence type="ECO:0000313" key="4">
    <source>
        <dbReference type="EMBL" id="MBK4716126.1"/>
    </source>
</evidence>
<gene>
    <name evidence="4" type="ORF">JJB97_12480</name>
</gene>
<dbReference type="AlphaFoldDB" id="A0A8K0V3F8"/>